<evidence type="ECO:0000313" key="9">
    <source>
        <dbReference type="EMBL" id="KGM33124.1"/>
    </source>
</evidence>
<dbReference type="Pfam" id="PF25881">
    <property type="entry name" value="HH_YBHG"/>
    <property type="match status" value="1"/>
</dbReference>
<dbReference type="EMBL" id="JANX01000222">
    <property type="protein sequence ID" value="KGM33124.1"/>
    <property type="molecule type" value="Genomic_DNA"/>
</dbReference>
<dbReference type="Pfam" id="PF25954">
    <property type="entry name" value="Beta-barrel_RND_2"/>
    <property type="match status" value="1"/>
</dbReference>
<dbReference type="Proteomes" id="UP000029995">
    <property type="component" value="Unassembled WGS sequence"/>
</dbReference>
<keyword evidence="5 6" id="KW-0175">Coiled coil</keyword>
<dbReference type="RefSeq" id="WP_034840313.1">
    <property type="nucleotide sequence ID" value="NZ_JANX01000222.1"/>
</dbReference>
<keyword evidence="4" id="KW-0574">Periplasm</keyword>
<dbReference type="PANTHER" id="PTHR32347">
    <property type="entry name" value="EFFLUX SYSTEM COMPONENT YKNX-RELATED"/>
    <property type="match status" value="1"/>
</dbReference>
<dbReference type="OrthoDB" id="9778236at2"/>
<evidence type="ECO:0000259" key="8">
    <source>
        <dbReference type="Pfam" id="PF25954"/>
    </source>
</evidence>
<dbReference type="GO" id="GO:0042597">
    <property type="term" value="C:periplasmic space"/>
    <property type="evidence" value="ECO:0007669"/>
    <property type="project" value="UniProtKB-SubCell"/>
</dbReference>
<dbReference type="InterPro" id="IPR050465">
    <property type="entry name" value="UPF0194_transport"/>
</dbReference>
<name>A0A0A0D4T7_9PROT</name>
<evidence type="ECO:0000256" key="1">
    <source>
        <dbReference type="ARBA" id="ARBA00004418"/>
    </source>
</evidence>
<proteinExistence type="inferred from homology"/>
<comment type="similarity">
    <text evidence="2">Belongs to the UPF0194 family.</text>
</comment>
<dbReference type="Gene3D" id="2.40.30.170">
    <property type="match status" value="1"/>
</dbReference>
<evidence type="ECO:0000256" key="2">
    <source>
        <dbReference type="ARBA" id="ARBA00010602"/>
    </source>
</evidence>
<evidence type="ECO:0000313" key="10">
    <source>
        <dbReference type="Proteomes" id="UP000029995"/>
    </source>
</evidence>
<evidence type="ECO:0000256" key="6">
    <source>
        <dbReference type="SAM" id="Coils"/>
    </source>
</evidence>
<evidence type="ECO:0000256" key="5">
    <source>
        <dbReference type="ARBA" id="ARBA00023054"/>
    </source>
</evidence>
<dbReference type="Gene3D" id="1.10.287.470">
    <property type="entry name" value="Helix hairpin bin"/>
    <property type="match status" value="2"/>
</dbReference>
<dbReference type="PANTHER" id="PTHR32347:SF29">
    <property type="entry name" value="UPF0194 MEMBRANE PROTEIN YBHG"/>
    <property type="match status" value="1"/>
</dbReference>
<feature type="coiled-coil region" evidence="6">
    <location>
        <begin position="153"/>
        <end position="213"/>
    </location>
</feature>
<evidence type="ECO:0000256" key="3">
    <source>
        <dbReference type="ARBA" id="ARBA00022729"/>
    </source>
</evidence>
<gene>
    <name evidence="9" type="ORF">P409_17580</name>
</gene>
<comment type="subcellular location">
    <subcellularLocation>
        <location evidence="1">Periplasm</location>
    </subcellularLocation>
</comment>
<feature type="domain" description="YbhG-like alpha-helical hairpin" evidence="7">
    <location>
        <begin position="80"/>
        <end position="209"/>
    </location>
</feature>
<accession>A0A0A0D4T7</accession>
<keyword evidence="3" id="KW-0732">Signal</keyword>
<organism evidence="9 10">
    <name type="scientific">Inquilinus limosus MP06</name>
    <dbReference type="NCBI Taxonomy" id="1398085"/>
    <lineage>
        <taxon>Bacteria</taxon>
        <taxon>Pseudomonadati</taxon>
        <taxon>Pseudomonadota</taxon>
        <taxon>Alphaproteobacteria</taxon>
        <taxon>Rhodospirillales</taxon>
        <taxon>Rhodospirillaceae</taxon>
        <taxon>Inquilinus</taxon>
    </lineage>
</organism>
<feature type="domain" description="CusB-like beta-barrel" evidence="8">
    <location>
        <begin position="245"/>
        <end position="330"/>
    </location>
</feature>
<dbReference type="NCBIfam" id="NF002939">
    <property type="entry name" value="PRK03598.1"/>
    <property type="match status" value="1"/>
</dbReference>
<comment type="caution">
    <text evidence="9">The sequence shown here is derived from an EMBL/GenBank/DDBJ whole genome shotgun (WGS) entry which is preliminary data.</text>
</comment>
<dbReference type="SUPFAM" id="SSF111369">
    <property type="entry name" value="HlyD-like secretion proteins"/>
    <property type="match status" value="3"/>
</dbReference>
<evidence type="ECO:0000256" key="4">
    <source>
        <dbReference type="ARBA" id="ARBA00022764"/>
    </source>
</evidence>
<dbReference type="Gene3D" id="2.40.50.100">
    <property type="match status" value="1"/>
</dbReference>
<sequence>MTRRVPIAVAVLIAAAVAAGWWFDLPGRLGWRQGQGDTLTLYGNVDIRQAELGFRVSGRLAEMRLEEGEAVSAGQVLARLDDRPFQDSVAAAKAAVGARQADLDKLVAGPRAAEIAQGRATVAEREADLENARLAFARTQELRQKGNAPQSTLDQAQADRDMAQARLDSARQALELLLEGNRAEDIAAGRANLAAAQADLATAETALADATLTAPADGIILSRVAEPGAIMGSSSVAYVLSLTKPVWIRAYVAEPDLGRVHPGLMVEVVTDTRPNRPYHARVGFVSPVAEFTPKTVQTPELRTDLVYRLRIIVDDPDPALRQGMPVTVRVPRAG</sequence>
<dbReference type="AlphaFoldDB" id="A0A0A0D4T7"/>
<protein>
    <submittedName>
        <fullName evidence="9">Secretion protein HlyD</fullName>
    </submittedName>
</protein>
<evidence type="ECO:0000259" key="7">
    <source>
        <dbReference type="Pfam" id="PF25881"/>
    </source>
</evidence>
<reference evidence="9 10" key="1">
    <citation type="submission" date="2014-01" db="EMBL/GenBank/DDBJ databases">
        <title>Genome sequence determination for a cystic fibrosis isolate, Inquilinus limosus.</title>
        <authorList>
            <person name="Pino M."/>
            <person name="Di Conza J."/>
            <person name="Gutkind G."/>
        </authorList>
    </citation>
    <scope>NUCLEOTIDE SEQUENCE [LARGE SCALE GENOMIC DNA]</scope>
    <source>
        <strain evidence="9 10">MP06</strain>
    </source>
</reference>
<dbReference type="InterPro" id="IPR059052">
    <property type="entry name" value="HH_YbhG-like"/>
</dbReference>
<dbReference type="InterPro" id="IPR058792">
    <property type="entry name" value="Beta-barrel_RND_2"/>
</dbReference>